<dbReference type="Gene3D" id="1.10.10.10">
    <property type="entry name" value="Winged helix-like DNA-binding domain superfamily/Winged helix DNA-binding domain"/>
    <property type="match status" value="2"/>
</dbReference>
<proteinExistence type="predicted"/>
<keyword evidence="4" id="KW-1185">Reference proteome</keyword>
<dbReference type="GO" id="GO:0010288">
    <property type="term" value="P:response to lead ion"/>
    <property type="evidence" value="ECO:0007669"/>
    <property type="project" value="TreeGrafter"/>
</dbReference>
<keyword evidence="1 3" id="KW-0238">DNA-binding</keyword>
<dbReference type="GO" id="GO:0032791">
    <property type="term" value="F:lead ion binding"/>
    <property type="evidence" value="ECO:0007669"/>
    <property type="project" value="TreeGrafter"/>
</dbReference>
<dbReference type="GO" id="GO:0003677">
    <property type="term" value="F:DNA binding"/>
    <property type="evidence" value="ECO:0007669"/>
    <property type="project" value="UniProtKB-KW"/>
</dbReference>
<dbReference type="OrthoDB" id="9797716at2"/>
<dbReference type="SUPFAM" id="SSF46785">
    <property type="entry name" value="Winged helix' DNA-binding domain"/>
    <property type="match status" value="1"/>
</dbReference>
<dbReference type="InterPro" id="IPR001845">
    <property type="entry name" value="HTH_ArsR_DNA-bd_dom"/>
</dbReference>
<dbReference type="InterPro" id="IPR052543">
    <property type="entry name" value="HTH_Metal-responsive_Reg"/>
</dbReference>
<protein>
    <submittedName>
        <fullName evidence="3">DNA-binding transcriptional regulator, ArsR family</fullName>
    </submittedName>
</protein>
<evidence type="ECO:0000256" key="1">
    <source>
        <dbReference type="ARBA" id="ARBA00023125"/>
    </source>
</evidence>
<dbReference type="Pfam" id="PF01022">
    <property type="entry name" value="HTH_5"/>
    <property type="match status" value="1"/>
</dbReference>
<dbReference type="SMART" id="SM00418">
    <property type="entry name" value="HTH_ARSR"/>
    <property type="match status" value="1"/>
</dbReference>
<dbReference type="GO" id="GO:0003700">
    <property type="term" value="F:DNA-binding transcription factor activity"/>
    <property type="evidence" value="ECO:0007669"/>
    <property type="project" value="InterPro"/>
</dbReference>
<gene>
    <name evidence="3" type="ORF">SAMN05216362_104147</name>
</gene>
<dbReference type="RefSeq" id="WP_091772730.1">
    <property type="nucleotide sequence ID" value="NZ_FOES01000004.1"/>
</dbReference>
<dbReference type="Proteomes" id="UP000199427">
    <property type="component" value="Unassembled WGS sequence"/>
</dbReference>
<evidence type="ECO:0000313" key="3">
    <source>
        <dbReference type="EMBL" id="SEP94646.1"/>
    </source>
</evidence>
<dbReference type="PANTHER" id="PTHR39168:SF1">
    <property type="entry name" value="TRANSCRIPTIONAL REGULATORY PROTEIN"/>
    <property type="match status" value="1"/>
</dbReference>
<dbReference type="InterPro" id="IPR036388">
    <property type="entry name" value="WH-like_DNA-bd_sf"/>
</dbReference>
<dbReference type="PANTHER" id="PTHR39168">
    <property type="entry name" value="TRANSCRIPTIONAL REGULATOR-RELATED"/>
    <property type="match status" value="1"/>
</dbReference>
<dbReference type="CDD" id="cd00090">
    <property type="entry name" value="HTH_ARSR"/>
    <property type="match status" value="1"/>
</dbReference>
<dbReference type="GO" id="GO:0097063">
    <property type="term" value="F:cadmium ion sensor activity"/>
    <property type="evidence" value="ECO:0007669"/>
    <property type="project" value="TreeGrafter"/>
</dbReference>
<dbReference type="InterPro" id="IPR036390">
    <property type="entry name" value="WH_DNA-bd_sf"/>
</dbReference>
<evidence type="ECO:0000259" key="2">
    <source>
        <dbReference type="PROSITE" id="PS50987"/>
    </source>
</evidence>
<name>A0A1H9C072_9BACI</name>
<feature type="domain" description="HTH arsR-type" evidence="2">
    <location>
        <begin position="1"/>
        <end position="94"/>
    </location>
</feature>
<evidence type="ECO:0000313" key="4">
    <source>
        <dbReference type="Proteomes" id="UP000199427"/>
    </source>
</evidence>
<dbReference type="EMBL" id="FOES01000004">
    <property type="protein sequence ID" value="SEP94646.1"/>
    <property type="molecule type" value="Genomic_DNA"/>
</dbReference>
<dbReference type="InterPro" id="IPR011991">
    <property type="entry name" value="ArsR-like_HTH"/>
</dbReference>
<organism evidence="3 4">
    <name type="scientific">Piscibacillus halophilus</name>
    <dbReference type="NCBI Taxonomy" id="571933"/>
    <lineage>
        <taxon>Bacteria</taxon>
        <taxon>Bacillati</taxon>
        <taxon>Bacillota</taxon>
        <taxon>Bacilli</taxon>
        <taxon>Bacillales</taxon>
        <taxon>Bacillaceae</taxon>
        <taxon>Piscibacillus</taxon>
    </lineage>
</organism>
<dbReference type="GO" id="GO:0046686">
    <property type="term" value="P:response to cadmium ion"/>
    <property type="evidence" value="ECO:0007669"/>
    <property type="project" value="TreeGrafter"/>
</dbReference>
<dbReference type="AlphaFoldDB" id="A0A1H9C072"/>
<sequence length="228" mass="25882">MDVNPNIAIVANIISDQTRAKMIFAMLDGRFHPATELAYMAGIKPQTASFHLKKMMDAHLIKVEKQGRHRYYGIKDSSVAGILESFLPVAPQVEVRSLKKSPKDKALRSARTCYDHLAGNLGVKILTSLVNNGFLVEEDNKYSVTDRGREFLDTIHIDISELRNKRRSFSHKCLDWSERRHHIGGALGNAIFERLLEFGWIKRLPKTRAISVTTLGEKKIPEVFKIEL</sequence>
<accession>A0A1H9C072</accession>
<dbReference type="STRING" id="571933.SAMN05216362_104147"/>
<reference evidence="3 4" key="1">
    <citation type="submission" date="2016-10" db="EMBL/GenBank/DDBJ databases">
        <authorList>
            <person name="de Groot N.N."/>
        </authorList>
    </citation>
    <scope>NUCLEOTIDE SEQUENCE [LARGE SCALE GENOMIC DNA]</scope>
    <source>
        <strain evidence="3 4">DSM 21633</strain>
    </source>
</reference>
<dbReference type="PROSITE" id="PS50987">
    <property type="entry name" value="HTH_ARSR_2"/>
    <property type="match status" value="1"/>
</dbReference>